<proteinExistence type="predicted"/>
<evidence type="ECO:0000313" key="2">
    <source>
        <dbReference type="Proteomes" id="UP000018415"/>
    </source>
</evidence>
<protein>
    <submittedName>
        <fullName evidence="1">Uncharacterized protein</fullName>
    </submittedName>
</protein>
<sequence length="37" mass="4425">MIQFLLCLFSFHGATEVEYTGDDEEIRRCQNCLKERE</sequence>
<dbReference type="HOGENOM" id="CLU_220175_0_0_6"/>
<name>V2UN57_9GAMM</name>
<organism evidence="1 2">
    <name type="scientific">Acinetobacter indicus CIP 110367</name>
    <dbReference type="NCBI Taxonomy" id="1341679"/>
    <lineage>
        <taxon>Bacteria</taxon>
        <taxon>Pseudomonadati</taxon>
        <taxon>Pseudomonadota</taxon>
        <taxon>Gammaproteobacteria</taxon>
        <taxon>Moraxellales</taxon>
        <taxon>Moraxellaceae</taxon>
        <taxon>Acinetobacter</taxon>
    </lineage>
</organism>
<accession>V2UN57</accession>
<comment type="caution">
    <text evidence="1">The sequence shown here is derived from an EMBL/GenBank/DDBJ whole genome shotgun (WGS) entry which is preliminary data.</text>
</comment>
<dbReference type="Proteomes" id="UP000018415">
    <property type="component" value="Unassembled WGS sequence"/>
</dbReference>
<dbReference type="PATRIC" id="fig|1341679.3.peg.895"/>
<dbReference type="AlphaFoldDB" id="V2UN57"/>
<evidence type="ECO:0000313" key="1">
    <source>
        <dbReference type="EMBL" id="ESK50051.1"/>
    </source>
</evidence>
<reference evidence="1 2" key="1">
    <citation type="submission" date="2013-10" db="EMBL/GenBank/DDBJ databases">
        <title>The Genome Sequence of Acinetobacter indicus CIP 110367.</title>
        <authorList>
            <consortium name="The Broad Institute Genomics Platform"/>
            <consortium name="The Broad Institute Genome Sequencing Center for Infectious Disease"/>
            <person name="Cerqueira G."/>
            <person name="Feldgarden M."/>
            <person name="Courvalin P."/>
            <person name="Grillot-Courvalin C."/>
            <person name="Clermont D."/>
            <person name="Rocha E."/>
            <person name="Yoon E.-J."/>
            <person name="Nemec A."/>
            <person name="Young S.K."/>
            <person name="Zeng Q."/>
            <person name="Gargeya S."/>
            <person name="Fitzgerald M."/>
            <person name="Abouelleil A."/>
            <person name="Alvarado L."/>
            <person name="Berlin A.M."/>
            <person name="Chapman S.B."/>
            <person name="Gainer-Dewar J."/>
            <person name="Goldberg J."/>
            <person name="Gnerre S."/>
            <person name="Griggs A."/>
            <person name="Gujja S."/>
            <person name="Hansen M."/>
            <person name="Howarth C."/>
            <person name="Imamovic A."/>
            <person name="Ireland A."/>
            <person name="Larimer J."/>
            <person name="McCowan C."/>
            <person name="Murphy C."/>
            <person name="Pearson M."/>
            <person name="Poon T.W."/>
            <person name="Priest M."/>
            <person name="Roberts A."/>
            <person name="Saif S."/>
            <person name="Shea T."/>
            <person name="Sykes S."/>
            <person name="Wortman J."/>
            <person name="Nusbaum C."/>
            <person name="Birren B."/>
        </authorList>
    </citation>
    <scope>NUCLEOTIDE SEQUENCE [LARGE SCALE GENOMIC DNA]</scope>
    <source>
        <strain evidence="1 2">CIP 110367</strain>
    </source>
</reference>
<gene>
    <name evidence="1" type="ORF">P253_00908</name>
</gene>
<dbReference type="EMBL" id="AYET01000001">
    <property type="protein sequence ID" value="ESK50051.1"/>
    <property type="molecule type" value="Genomic_DNA"/>
</dbReference>
<dbReference type="eggNOG" id="ENOG5032AM7">
    <property type="taxonomic scope" value="Bacteria"/>
</dbReference>
<keyword evidence="2" id="KW-1185">Reference proteome</keyword>